<keyword evidence="4" id="KW-0574">Periplasm</keyword>
<evidence type="ECO:0000313" key="9">
    <source>
        <dbReference type="EMBL" id="QDH69313.1"/>
    </source>
</evidence>
<dbReference type="OrthoDB" id="1467367at2"/>
<feature type="signal peptide" evidence="8">
    <location>
        <begin position="1"/>
        <end position="22"/>
    </location>
</feature>
<dbReference type="RefSeq" id="WP_141622655.1">
    <property type="nucleotide sequence ID" value="NZ_CP041242.1"/>
</dbReference>
<reference evidence="9 10" key="1">
    <citation type="submission" date="2019-06" db="EMBL/GenBank/DDBJ databases">
        <title>Lysobacter alkalisoli sp. nov. isolated from saline-alkali soil.</title>
        <authorList>
            <person name="Sun J.-Q."/>
            <person name="Xu L."/>
        </authorList>
    </citation>
    <scope>NUCLEOTIDE SEQUENCE [LARGE SCALE GENOMIC DNA]</scope>
    <source>
        <strain evidence="9 10">SJ-36</strain>
    </source>
</reference>
<evidence type="ECO:0000256" key="2">
    <source>
        <dbReference type="ARBA" id="ARBA00022723"/>
    </source>
</evidence>
<dbReference type="InterPro" id="IPR005073">
    <property type="entry name" value="Peptidase_M74"/>
</dbReference>
<evidence type="ECO:0000256" key="1">
    <source>
        <dbReference type="ARBA" id="ARBA00022670"/>
    </source>
</evidence>
<evidence type="ECO:0000256" key="8">
    <source>
        <dbReference type="SAM" id="SignalP"/>
    </source>
</evidence>
<gene>
    <name evidence="9" type="ORF">FKV23_03765</name>
</gene>
<name>A0A514BPL3_9GAMM</name>
<feature type="chain" id="PRO_5021844813" evidence="8">
    <location>
        <begin position="23"/>
        <end position="231"/>
    </location>
</feature>
<proteinExistence type="predicted"/>
<keyword evidence="7" id="KW-0482">Metalloprotease</keyword>
<dbReference type="GO" id="GO:0030288">
    <property type="term" value="C:outer membrane-bounded periplasmic space"/>
    <property type="evidence" value="ECO:0007669"/>
    <property type="project" value="InterPro"/>
</dbReference>
<evidence type="ECO:0000256" key="3">
    <source>
        <dbReference type="ARBA" id="ARBA00022729"/>
    </source>
</evidence>
<dbReference type="KEGG" id="lyj:FKV23_03765"/>
<dbReference type="Gene3D" id="3.30.1380.10">
    <property type="match status" value="1"/>
</dbReference>
<dbReference type="SUPFAM" id="SSF55166">
    <property type="entry name" value="Hedgehog/DD-peptidase"/>
    <property type="match status" value="1"/>
</dbReference>
<dbReference type="AlphaFoldDB" id="A0A514BPL3"/>
<dbReference type="GO" id="GO:0046872">
    <property type="term" value="F:metal ion binding"/>
    <property type="evidence" value="ECO:0007669"/>
    <property type="project" value="UniProtKB-KW"/>
</dbReference>
<dbReference type="GO" id="GO:0006508">
    <property type="term" value="P:proteolysis"/>
    <property type="evidence" value="ECO:0007669"/>
    <property type="project" value="UniProtKB-KW"/>
</dbReference>
<keyword evidence="2" id="KW-0479">Metal-binding</keyword>
<evidence type="ECO:0000256" key="7">
    <source>
        <dbReference type="ARBA" id="ARBA00023049"/>
    </source>
</evidence>
<keyword evidence="3 8" id="KW-0732">Signal</keyword>
<dbReference type="GO" id="GO:0004252">
    <property type="term" value="F:serine-type endopeptidase activity"/>
    <property type="evidence" value="ECO:0007669"/>
    <property type="project" value="InterPro"/>
</dbReference>
<dbReference type="GO" id="GO:0008237">
    <property type="term" value="F:metallopeptidase activity"/>
    <property type="evidence" value="ECO:0007669"/>
    <property type="project" value="UniProtKB-KW"/>
</dbReference>
<dbReference type="Proteomes" id="UP000317199">
    <property type="component" value="Chromosome"/>
</dbReference>
<protein>
    <submittedName>
        <fullName evidence="9">Penicillin-insensitive murein endopeptidase</fullName>
    </submittedName>
</protein>
<organism evidence="9 10">
    <name type="scientific">Marilutibacter alkalisoli</name>
    <dbReference type="NCBI Taxonomy" id="2591633"/>
    <lineage>
        <taxon>Bacteria</taxon>
        <taxon>Pseudomonadati</taxon>
        <taxon>Pseudomonadota</taxon>
        <taxon>Gammaproteobacteria</taxon>
        <taxon>Lysobacterales</taxon>
        <taxon>Lysobacteraceae</taxon>
        <taxon>Marilutibacter</taxon>
    </lineage>
</organism>
<keyword evidence="6" id="KW-0862">Zinc</keyword>
<sequence>MRTPARLAIGLLTALYANGAWAADSICHGTPSNGRLEHGVALPTSGSNFRPYSRLGVTLGRTHVHARVERAVTAAYAVLARSTPDVVYVYGETGWPRGGRFKPHRTHQNGLSVDFMVPVRDTAGRSVPLPTDPGNKYGYAIEFDAQGRFGDLRIDFEAISEHLRRLHEAARAQGIGIERVIFDPAYLPRLHATTHGAYLRRNIRFMQRQAWVRHDEHYHADFTTPCQPMPN</sequence>
<accession>A0A514BPL3</accession>
<keyword evidence="10" id="KW-1185">Reference proteome</keyword>
<dbReference type="EMBL" id="CP041242">
    <property type="protein sequence ID" value="QDH69313.1"/>
    <property type="molecule type" value="Genomic_DNA"/>
</dbReference>
<keyword evidence="1" id="KW-0645">Protease</keyword>
<evidence type="ECO:0000256" key="4">
    <source>
        <dbReference type="ARBA" id="ARBA00022764"/>
    </source>
</evidence>
<keyword evidence="5" id="KW-0378">Hydrolase</keyword>
<evidence type="ECO:0000256" key="6">
    <source>
        <dbReference type="ARBA" id="ARBA00022833"/>
    </source>
</evidence>
<evidence type="ECO:0000313" key="10">
    <source>
        <dbReference type="Proteomes" id="UP000317199"/>
    </source>
</evidence>
<dbReference type="Pfam" id="PF03411">
    <property type="entry name" value="Peptidase_M74"/>
    <property type="match status" value="1"/>
</dbReference>
<evidence type="ECO:0000256" key="5">
    <source>
        <dbReference type="ARBA" id="ARBA00022801"/>
    </source>
</evidence>
<dbReference type="InterPro" id="IPR009045">
    <property type="entry name" value="Zn_M74/Hedgehog-like"/>
</dbReference>